<keyword evidence="3" id="KW-1185">Reference proteome</keyword>
<feature type="compositionally biased region" description="Polar residues" evidence="1">
    <location>
        <begin position="94"/>
        <end position="109"/>
    </location>
</feature>
<accession>A0ABQ9ZCX4</accession>
<organism evidence="2 3">
    <name type="scientific">Daphnia magna</name>
    <dbReference type="NCBI Taxonomy" id="35525"/>
    <lineage>
        <taxon>Eukaryota</taxon>
        <taxon>Metazoa</taxon>
        <taxon>Ecdysozoa</taxon>
        <taxon>Arthropoda</taxon>
        <taxon>Crustacea</taxon>
        <taxon>Branchiopoda</taxon>
        <taxon>Diplostraca</taxon>
        <taxon>Cladocera</taxon>
        <taxon>Anomopoda</taxon>
        <taxon>Daphniidae</taxon>
        <taxon>Daphnia</taxon>
    </lineage>
</organism>
<protein>
    <submittedName>
        <fullName evidence="2">Uncharacterized protein</fullName>
    </submittedName>
</protein>
<evidence type="ECO:0000313" key="3">
    <source>
        <dbReference type="Proteomes" id="UP001234178"/>
    </source>
</evidence>
<proteinExistence type="predicted"/>
<dbReference type="Proteomes" id="UP001234178">
    <property type="component" value="Unassembled WGS sequence"/>
</dbReference>
<sequence>MKNESFVIVPKELSVLVREGGNNCRCGQPSGLFSNSGAKCRTITANGPESTKICMRGLIDKSDTNEEEKSKGTFEVVGRFGRPHKDTTMMASPPRTTRLMQPTHTPQQEEGSQFCVYDGGPTLVDPKDPQQNRKEKGRRTILEFIGLIEERYFTWSGLCVNKWKRRTLEIRSRPIFRVGKDFFAMRKSSKRKKKKKNVMIVKIRSEVLHFRPPTFSLTFA</sequence>
<reference evidence="2 3" key="1">
    <citation type="journal article" date="2023" name="Nucleic Acids Res.">
        <title>The hologenome of Daphnia magna reveals possible DNA methylation and microbiome-mediated evolution of the host genome.</title>
        <authorList>
            <person name="Chaturvedi A."/>
            <person name="Li X."/>
            <person name="Dhandapani V."/>
            <person name="Marshall H."/>
            <person name="Kissane S."/>
            <person name="Cuenca-Cambronero M."/>
            <person name="Asole G."/>
            <person name="Calvet F."/>
            <person name="Ruiz-Romero M."/>
            <person name="Marangio P."/>
            <person name="Guigo R."/>
            <person name="Rago D."/>
            <person name="Mirbahai L."/>
            <person name="Eastwood N."/>
            <person name="Colbourne J.K."/>
            <person name="Zhou J."/>
            <person name="Mallon E."/>
            <person name="Orsini L."/>
        </authorList>
    </citation>
    <scope>NUCLEOTIDE SEQUENCE [LARGE SCALE GENOMIC DNA]</scope>
    <source>
        <strain evidence="2">LRV0_1</strain>
    </source>
</reference>
<evidence type="ECO:0000256" key="1">
    <source>
        <dbReference type="SAM" id="MobiDB-lite"/>
    </source>
</evidence>
<name>A0ABQ9ZCX4_9CRUS</name>
<comment type="caution">
    <text evidence="2">The sequence shown here is derived from an EMBL/GenBank/DDBJ whole genome shotgun (WGS) entry which is preliminary data.</text>
</comment>
<feature type="region of interest" description="Disordered" evidence="1">
    <location>
        <begin position="83"/>
        <end position="109"/>
    </location>
</feature>
<gene>
    <name evidence="2" type="ORF">OUZ56_019887</name>
</gene>
<dbReference type="EMBL" id="JAOYFB010000003">
    <property type="protein sequence ID" value="KAK4010754.1"/>
    <property type="molecule type" value="Genomic_DNA"/>
</dbReference>
<evidence type="ECO:0000313" key="2">
    <source>
        <dbReference type="EMBL" id="KAK4010754.1"/>
    </source>
</evidence>